<evidence type="ECO:0000313" key="1">
    <source>
        <dbReference type="EMBL" id="PTU78667.1"/>
    </source>
</evidence>
<dbReference type="AlphaFoldDB" id="A0A2T5PLM3"/>
<comment type="caution">
    <text evidence="1">The sequence shown here is derived from an EMBL/GenBank/DDBJ whole genome shotgun (WGS) entry which is preliminary data.</text>
</comment>
<gene>
    <name evidence="1" type="ORF">DBO86_12855</name>
</gene>
<evidence type="ECO:0000313" key="2">
    <source>
        <dbReference type="Proteomes" id="UP000244052"/>
    </source>
</evidence>
<name>A0A2T5PLM3_ECTOL</name>
<dbReference type="EMBL" id="QASO01000075">
    <property type="protein sequence ID" value="PTU78667.1"/>
    <property type="molecule type" value="Genomic_DNA"/>
</dbReference>
<keyword evidence="2" id="KW-1185">Reference proteome</keyword>
<dbReference type="RefSeq" id="WP_108233858.1">
    <property type="nucleotide sequence ID" value="NZ_QASO01000075.1"/>
</dbReference>
<organism evidence="1 2">
    <name type="scientific">Ectopseudomonas oleovorans</name>
    <name type="common">Pseudomonas oleovorans</name>
    <dbReference type="NCBI Taxonomy" id="301"/>
    <lineage>
        <taxon>Bacteria</taxon>
        <taxon>Pseudomonadati</taxon>
        <taxon>Pseudomonadota</taxon>
        <taxon>Gammaproteobacteria</taxon>
        <taxon>Pseudomonadales</taxon>
        <taxon>Pseudomonadaceae</taxon>
        <taxon>Ectopseudomonas</taxon>
    </lineage>
</organism>
<protein>
    <submittedName>
        <fullName evidence="1">Uncharacterized protein</fullName>
    </submittedName>
</protein>
<reference evidence="1 2" key="1">
    <citation type="submission" date="2018-04" db="EMBL/GenBank/DDBJ databases">
        <title>Pseudomonas sp. nov., isolated from mangrove soil.</title>
        <authorList>
            <person name="Chen C."/>
        </authorList>
    </citation>
    <scope>NUCLEOTIDE SEQUENCE [LARGE SCALE GENOMIC DNA]</scope>
    <source>
        <strain evidence="1 2">JCM 14246</strain>
    </source>
</reference>
<proteinExistence type="predicted"/>
<dbReference type="Proteomes" id="UP000244052">
    <property type="component" value="Unassembled WGS sequence"/>
</dbReference>
<accession>A0A2T5PLM3</accession>
<sequence length="142" mass="15373">MAGGGLQACVDAFERLKAGKPNLAVHVGLDGTKITAGIVSFEAGFDRGYLKKKRPAHQPLIAQIEAYRHSFESSSASKALQVKRANDKVNKARNDLEIAQSQLYHVMTQNIQLVERVRLLEAQVKQFSNVAALKGGSKSGLA</sequence>